<gene>
    <name evidence="2" type="ORF">O181_125139</name>
</gene>
<dbReference type="InterPro" id="IPR013103">
    <property type="entry name" value="RVT_2"/>
</dbReference>
<comment type="caution">
    <text evidence="2">The sequence shown here is derived from an EMBL/GenBank/DDBJ whole genome shotgun (WGS) entry which is preliminary data.</text>
</comment>
<proteinExistence type="predicted"/>
<dbReference type="EMBL" id="AVOT02120878">
    <property type="protein sequence ID" value="MBW0585424.1"/>
    <property type="molecule type" value="Genomic_DNA"/>
</dbReference>
<sequence>MDNLLDKALKDICRSLEASNILPQGQKRFSKAATYFNSSTAITYSQAMNHLQAAKWKSAIIEEIFSIKENGVWKFVPLLQEANLLGSTWVFHEKEDHTGKVARYKARLGVQGFSQIEGIYYNETYAPTGRLSSLCFLLSYCAMNDF</sequence>
<dbReference type="OrthoDB" id="3227712at2759"/>
<protein>
    <recommendedName>
        <fullName evidence="1">Reverse transcriptase Ty1/copia-type domain-containing protein</fullName>
    </recommendedName>
</protein>
<organism evidence="2 3">
    <name type="scientific">Austropuccinia psidii MF-1</name>
    <dbReference type="NCBI Taxonomy" id="1389203"/>
    <lineage>
        <taxon>Eukaryota</taxon>
        <taxon>Fungi</taxon>
        <taxon>Dikarya</taxon>
        <taxon>Basidiomycota</taxon>
        <taxon>Pucciniomycotina</taxon>
        <taxon>Pucciniomycetes</taxon>
        <taxon>Pucciniales</taxon>
        <taxon>Sphaerophragmiaceae</taxon>
        <taxon>Austropuccinia</taxon>
    </lineage>
</organism>
<dbReference type="Proteomes" id="UP000765509">
    <property type="component" value="Unassembled WGS sequence"/>
</dbReference>
<name>A0A9Q3Q4X5_9BASI</name>
<reference evidence="2" key="1">
    <citation type="submission" date="2021-03" db="EMBL/GenBank/DDBJ databases">
        <title>Draft genome sequence of rust myrtle Austropuccinia psidii MF-1, a brazilian biotype.</title>
        <authorList>
            <person name="Quecine M.C."/>
            <person name="Pachon D.M.R."/>
            <person name="Bonatelli M.L."/>
            <person name="Correr F.H."/>
            <person name="Franceschini L.M."/>
            <person name="Leite T.F."/>
            <person name="Margarido G.R.A."/>
            <person name="Almeida C.A."/>
            <person name="Ferrarezi J.A."/>
            <person name="Labate C.A."/>
        </authorList>
    </citation>
    <scope>NUCLEOTIDE SEQUENCE</scope>
    <source>
        <strain evidence="2">MF-1</strain>
    </source>
</reference>
<accession>A0A9Q3Q4X5</accession>
<evidence type="ECO:0000259" key="1">
    <source>
        <dbReference type="Pfam" id="PF07727"/>
    </source>
</evidence>
<feature type="domain" description="Reverse transcriptase Ty1/copia-type" evidence="1">
    <location>
        <begin position="70"/>
        <end position="144"/>
    </location>
</feature>
<dbReference type="Pfam" id="PF07727">
    <property type="entry name" value="RVT_2"/>
    <property type="match status" value="1"/>
</dbReference>
<evidence type="ECO:0000313" key="3">
    <source>
        <dbReference type="Proteomes" id="UP000765509"/>
    </source>
</evidence>
<keyword evidence="3" id="KW-1185">Reference proteome</keyword>
<dbReference type="AlphaFoldDB" id="A0A9Q3Q4X5"/>
<evidence type="ECO:0000313" key="2">
    <source>
        <dbReference type="EMBL" id="MBW0585424.1"/>
    </source>
</evidence>